<proteinExistence type="predicted"/>
<name>A0A1Y2MHD9_PSEAH</name>
<dbReference type="Proteomes" id="UP000194360">
    <property type="component" value="Unassembled WGS sequence"/>
</dbReference>
<accession>A0A1Y2MHD9</accession>
<organism evidence="1 2">
    <name type="scientific">Pseudonocardia autotrophica</name>
    <name type="common">Amycolata autotrophica</name>
    <name type="synonym">Nocardia autotrophica</name>
    <dbReference type="NCBI Taxonomy" id="2074"/>
    <lineage>
        <taxon>Bacteria</taxon>
        <taxon>Bacillati</taxon>
        <taxon>Actinomycetota</taxon>
        <taxon>Actinomycetes</taxon>
        <taxon>Pseudonocardiales</taxon>
        <taxon>Pseudonocardiaceae</taxon>
        <taxon>Pseudonocardia</taxon>
    </lineage>
</organism>
<dbReference type="EMBL" id="MIGB01000083">
    <property type="protein sequence ID" value="OSY34511.1"/>
    <property type="molecule type" value="Genomic_DNA"/>
</dbReference>
<comment type="caution">
    <text evidence="1">The sequence shown here is derived from an EMBL/GenBank/DDBJ whole genome shotgun (WGS) entry which is preliminary data.</text>
</comment>
<reference evidence="1 2" key="1">
    <citation type="submission" date="2016-09" db="EMBL/GenBank/DDBJ databases">
        <title>Pseudonocardia autotrophica DSM535, a candidate organism with high potential of specific P450 cytochromes.</title>
        <authorList>
            <person name="Grumaz C."/>
            <person name="Vainshtein Y."/>
            <person name="Kirstahler P."/>
            <person name="Sohn K."/>
        </authorList>
    </citation>
    <scope>NUCLEOTIDE SEQUENCE [LARGE SCALE GENOMIC DNA]</scope>
    <source>
        <strain evidence="1 2">DSM 535</strain>
    </source>
</reference>
<sequence>MSAVVEFAVTVVDLPAGEATPLSVVFDELKLACVDDDPPAARAGIYLGATYTSTQGGYGAVADEHLPAVLRAVAPGATWLAWDDPHEGCLGAAALYAPDLGVWTGECDSSGEIYVPAAALPGPEVLQADPSALAAVTGLTWQNRIVARHRELAAGPPAAGFVPVCAPVEAEWDRPSGLIYIDDPVAGTQIVHAPPGPALGHISEPAARTAAAALAQAGWQLMPTAISGPPWQRAGHATHVAQLYRPAPQPAPAAT</sequence>
<gene>
    <name evidence="1" type="ORF">BG845_06786</name>
</gene>
<protein>
    <submittedName>
        <fullName evidence="1">Uncharacterized protein</fullName>
    </submittedName>
</protein>
<dbReference type="AlphaFoldDB" id="A0A1Y2MHD9"/>
<dbReference type="RefSeq" id="WP_085916801.1">
    <property type="nucleotide sequence ID" value="NZ_AP018921.1"/>
</dbReference>
<evidence type="ECO:0000313" key="2">
    <source>
        <dbReference type="Proteomes" id="UP000194360"/>
    </source>
</evidence>
<evidence type="ECO:0000313" key="1">
    <source>
        <dbReference type="EMBL" id="OSY34511.1"/>
    </source>
</evidence>
<dbReference type="OrthoDB" id="5198567at2"/>
<dbReference type="STRING" id="2074.BG845_06786"/>
<keyword evidence="2" id="KW-1185">Reference proteome</keyword>